<feature type="compositionally biased region" description="Low complexity" evidence="8">
    <location>
        <begin position="14"/>
        <end position="25"/>
    </location>
</feature>
<comment type="similarity">
    <text evidence="6">Belongs to the RING-type zinc finger family. ATL subfamily.</text>
</comment>
<evidence type="ECO:0000256" key="5">
    <source>
        <dbReference type="ARBA" id="ARBA00022833"/>
    </source>
</evidence>
<keyword evidence="3" id="KW-0479">Metal-binding</keyword>
<comment type="catalytic activity">
    <reaction evidence="1">
        <text>S-ubiquitinyl-[E2 ubiquitin-conjugating enzyme]-L-cysteine + [acceptor protein]-L-lysine = [E2 ubiquitin-conjugating enzyme]-L-cysteine + N(6)-ubiquitinyl-[acceptor protein]-L-lysine.</text>
        <dbReference type="EC" id="2.3.2.27"/>
    </reaction>
</comment>
<reference evidence="11" key="1">
    <citation type="journal article" date="2019" name="Nat. Commun.">
        <title>The genome of broomcorn millet.</title>
        <authorList>
            <person name="Zou C."/>
            <person name="Miki D."/>
            <person name="Li D."/>
            <person name="Tang Q."/>
            <person name="Xiao L."/>
            <person name="Rajput S."/>
            <person name="Deng P."/>
            <person name="Jia W."/>
            <person name="Huang R."/>
            <person name="Zhang M."/>
            <person name="Sun Y."/>
            <person name="Hu J."/>
            <person name="Fu X."/>
            <person name="Schnable P.S."/>
            <person name="Li F."/>
            <person name="Zhang H."/>
            <person name="Feng B."/>
            <person name="Zhu X."/>
            <person name="Liu R."/>
            <person name="Schnable J.C."/>
            <person name="Zhu J.-K."/>
            <person name="Zhang H."/>
        </authorList>
    </citation>
    <scope>NUCLEOTIDE SEQUENCE [LARGE SCALE GENOMIC DNA]</scope>
</reference>
<dbReference type="SMART" id="SM00184">
    <property type="entry name" value="RING"/>
    <property type="match status" value="1"/>
</dbReference>
<dbReference type="OrthoDB" id="694969at2759"/>
<evidence type="ECO:0000256" key="2">
    <source>
        <dbReference type="ARBA" id="ARBA00012483"/>
    </source>
</evidence>
<dbReference type="GO" id="GO:0061630">
    <property type="term" value="F:ubiquitin protein ligase activity"/>
    <property type="evidence" value="ECO:0007669"/>
    <property type="project" value="UniProtKB-EC"/>
</dbReference>
<keyword evidence="4 7" id="KW-0863">Zinc-finger</keyword>
<dbReference type="Proteomes" id="UP000275267">
    <property type="component" value="Unassembled WGS sequence"/>
</dbReference>
<protein>
    <recommendedName>
        <fullName evidence="2">RING-type E3 ubiquitin transferase</fullName>
        <ecNumber evidence="2">2.3.2.27</ecNumber>
    </recommendedName>
</protein>
<dbReference type="PANTHER" id="PTHR14155:SF625">
    <property type="entry name" value="OS02G0248240 PROTEIN"/>
    <property type="match status" value="1"/>
</dbReference>
<dbReference type="EC" id="2.3.2.27" evidence="2"/>
<feature type="compositionally biased region" description="Basic residues" evidence="8">
    <location>
        <begin position="1"/>
        <end position="10"/>
    </location>
</feature>
<evidence type="ECO:0000256" key="7">
    <source>
        <dbReference type="PROSITE-ProRule" id="PRU00175"/>
    </source>
</evidence>
<keyword evidence="5" id="KW-0862">Zinc</keyword>
<evidence type="ECO:0000259" key="9">
    <source>
        <dbReference type="PROSITE" id="PS50089"/>
    </source>
</evidence>
<gene>
    <name evidence="10" type="ORF">C2845_PM11G19150</name>
</gene>
<dbReference type="PROSITE" id="PS50089">
    <property type="entry name" value="ZF_RING_2"/>
    <property type="match status" value="1"/>
</dbReference>
<dbReference type="Gene3D" id="3.30.40.10">
    <property type="entry name" value="Zinc/RING finger domain, C3HC4 (zinc finger)"/>
    <property type="match status" value="1"/>
</dbReference>
<feature type="domain" description="RING-type" evidence="9">
    <location>
        <begin position="28"/>
        <end position="70"/>
    </location>
</feature>
<name>A0A3L6RPG3_PANMI</name>
<feature type="region of interest" description="Disordered" evidence="8">
    <location>
        <begin position="1"/>
        <end position="25"/>
    </location>
</feature>
<evidence type="ECO:0000313" key="10">
    <source>
        <dbReference type="EMBL" id="RLN07589.1"/>
    </source>
</evidence>
<dbReference type="AlphaFoldDB" id="A0A3L6RPG3"/>
<dbReference type="SUPFAM" id="SSF57850">
    <property type="entry name" value="RING/U-box"/>
    <property type="match status" value="1"/>
</dbReference>
<comment type="caution">
    <text evidence="10">The sequence shown here is derived from an EMBL/GenBank/DDBJ whole genome shotgun (WGS) entry which is preliminary data.</text>
</comment>
<dbReference type="STRING" id="4540.A0A3L6RPG3"/>
<keyword evidence="11" id="KW-1185">Reference proteome</keyword>
<dbReference type="PANTHER" id="PTHR14155">
    <property type="entry name" value="RING FINGER DOMAIN-CONTAINING"/>
    <property type="match status" value="1"/>
</dbReference>
<organism evidence="10 11">
    <name type="scientific">Panicum miliaceum</name>
    <name type="common">Proso millet</name>
    <name type="synonym">Broomcorn millet</name>
    <dbReference type="NCBI Taxonomy" id="4540"/>
    <lineage>
        <taxon>Eukaryota</taxon>
        <taxon>Viridiplantae</taxon>
        <taxon>Streptophyta</taxon>
        <taxon>Embryophyta</taxon>
        <taxon>Tracheophyta</taxon>
        <taxon>Spermatophyta</taxon>
        <taxon>Magnoliopsida</taxon>
        <taxon>Liliopsida</taxon>
        <taxon>Poales</taxon>
        <taxon>Poaceae</taxon>
        <taxon>PACMAD clade</taxon>
        <taxon>Panicoideae</taxon>
        <taxon>Panicodae</taxon>
        <taxon>Paniceae</taxon>
        <taxon>Panicinae</taxon>
        <taxon>Panicum</taxon>
        <taxon>Panicum sect. Panicum</taxon>
    </lineage>
</organism>
<accession>A0A3L6RPG3</accession>
<dbReference type="InterPro" id="IPR013083">
    <property type="entry name" value="Znf_RING/FYVE/PHD"/>
</dbReference>
<evidence type="ECO:0000256" key="1">
    <source>
        <dbReference type="ARBA" id="ARBA00000900"/>
    </source>
</evidence>
<dbReference type="EMBL" id="PQIB02000007">
    <property type="protein sequence ID" value="RLN07589.1"/>
    <property type="molecule type" value="Genomic_DNA"/>
</dbReference>
<sequence length="82" mass="8982">MGGCRRRHHPSVQAAGRRTAGRSGATECPVCLGEVEKGEMVKRLPVCLHVFHQRCIDQWLHGHSSCPVCRCDVFASLSGQVV</sequence>
<evidence type="ECO:0000256" key="6">
    <source>
        <dbReference type="ARBA" id="ARBA00024209"/>
    </source>
</evidence>
<dbReference type="InterPro" id="IPR001841">
    <property type="entry name" value="Znf_RING"/>
</dbReference>
<evidence type="ECO:0000256" key="3">
    <source>
        <dbReference type="ARBA" id="ARBA00022723"/>
    </source>
</evidence>
<proteinExistence type="inferred from homology"/>
<dbReference type="InterPro" id="IPR053238">
    <property type="entry name" value="RING-H2_zinc_finger"/>
</dbReference>
<dbReference type="Pfam" id="PF13639">
    <property type="entry name" value="zf-RING_2"/>
    <property type="match status" value="1"/>
</dbReference>
<evidence type="ECO:0000256" key="8">
    <source>
        <dbReference type="SAM" id="MobiDB-lite"/>
    </source>
</evidence>
<dbReference type="GO" id="GO:0008270">
    <property type="term" value="F:zinc ion binding"/>
    <property type="evidence" value="ECO:0007669"/>
    <property type="project" value="UniProtKB-KW"/>
</dbReference>
<evidence type="ECO:0000256" key="4">
    <source>
        <dbReference type="ARBA" id="ARBA00022771"/>
    </source>
</evidence>
<evidence type="ECO:0000313" key="11">
    <source>
        <dbReference type="Proteomes" id="UP000275267"/>
    </source>
</evidence>